<accession>A0A2A9MIG2</accession>
<feature type="compositionally biased region" description="Low complexity" evidence="1">
    <location>
        <begin position="201"/>
        <end position="211"/>
    </location>
</feature>
<dbReference type="KEGG" id="bbes:BESB_006690"/>
<feature type="region of interest" description="Disordered" evidence="1">
    <location>
        <begin position="49"/>
        <end position="105"/>
    </location>
</feature>
<dbReference type="GeneID" id="40305732"/>
<gene>
    <name evidence="2" type="ORF">BESB_006690</name>
</gene>
<reference evidence="2 3" key="1">
    <citation type="submission" date="2017-09" db="EMBL/GenBank/DDBJ databases">
        <title>Genome sequencing of Besnoitia besnoiti strain Bb-Ger1.</title>
        <authorList>
            <person name="Schares G."/>
            <person name="Venepally P."/>
            <person name="Lorenzi H.A."/>
        </authorList>
    </citation>
    <scope>NUCLEOTIDE SEQUENCE [LARGE SCALE GENOMIC DNA]</scope>
    <source>
        <strain evidence="2 3">Bb-Ger1</strain>
    </source>
</reference>
<dbReference type="OrthoDB" id="436833at2759"/>
<keyword evidence="3" id="KW-1185">Reference proteome</keyword>
<dbReference type="EMBL" id="NWUJ01000001">
    <property type="protein sequence ID" value="PFH38328.1"/>
    <property type="molecule type" value="Genomic_DNA"/>
</dbReference>
<feature type="region of interest" description="Disordered" evidence="1">
    <location>
        <begin position="188"/>
        <end position="211"/>
    </location>
</feature>
<evidence type="ECO:0000256" key="1">
    <source>
        <dbReference type="SAM" id="MobiDB-lite"/>
    </source>
</evidence>
<dbReference type="AlphaFoldDB" id="A0A2A9MIG2"/>
<dbReference type="RefSeq" id="XP_029222337.1">
    <property type="nucleotide sequence ID" value="XM_029359424.1"/>
</dbReference>
<feature type="region of interest" description="Disordered" evidence="1">
    <location>
        <begin position="329"/>
        <end position="354"/>
    </location>
</feature>
<evidence type="ECO:0000313" key="3">
    <source>
        <dbReference type="Proteomes" id="UP000224006"/>
    </source>
</evidence>
<sequence length="979" mass="106032">MASRLSRLFSPHEARAKLLRQCRLTRGATAAPADPVRALPFFFSDEKSRQLRDVGRGSASEEAYWGEGPQEAPLEPFAKRNEVKQSHRRQMPNSSGPGSSSSLFSPPSICPLSLCRGRHSLASSSSFSPRSSSPPSCSSSASLSSCSSMPRREERHVFCLPPGRASLRRGRLLSSSSVALFSSSSASRFFPASSRPPPLSSSPRSRPSSLSVSKFAFQPRRHLRERCIDRKSQIPFFPQHSASLSPSFSPPSSFEPACSSASSSSSLCVSLQSPAVLPLLLAKSAALSSSSPVCFRVLSSSLSSPPQASLLRLPCRLGEHSAPRLSLRAAESSCGRTTAGASRSARGEDGNEQTPHLGLAFAPLDARLARCTYTPGDPSDLTVPSRFSLFPPACRASFVQIRTAKLLRWSADTPVAHRLEGLLEAKDFLLACQIWEEQMTRRDYLAALTLLTTRKRLDRRSELFLRLVDRIIHHPSLILPPFIHLLLHRFAVLGHAPALWRLAATLPPLLPQMQPAQVAVSAWSLATCFVIEEAVWSEIGRLTLIHLEALSFTDVAMLAWAAARIDRRKPQEILALKSRALAILEAQAAGGATSSSLTSPASLPPPASSAPGVLAKPPSRHSVPPPNAAAAPPHDLCMLFRAMATLMPRDLPFLLRLLYAIVASACGGSLPTPLPLTAVAPPSSSEPLRLDSEDALPPGPQPGAENDKLEQQAMLESSGGAATPRQFSLNAQALTAVWTAIADINLLDHFPLSPQEPLRSLRSAPNALAFSLNAGSPSSQIAASPAASVVAPAAPAPSVPTAAAFADGLVPSFERLFGEPFTRGDSWKRTNSRLGWRAAVGVRWMLDRLCEETRLLRLDHTVNTNMIAKLAEAMMRQKFVDARIIYQLLHFTHKRGGEQLQPEQVLSLAKAFTALNITDEKAWRKLAHRAQATAIDLTAKQVQELQHYFRRAGCANQRVEGYLSHFLFLKDDVERHGPL</sequence>
<feature type="region of interest" description="Disordered" evidence="1">
    <location>
        <begin position="124"/>
        <end position="146"/>
    </location>
</feature>
<evidence type="ECO:0000313" key="2">
    <source>
        <dbReference type="EMBL" id="PFH38328.1"/>
    </source>
</evidence>
<feature type="region of interest" description="Disordered" evidence="1">
    <location>
        <begin position="677"/>
        <end position="706"/>
    </location>
</feature>
<dbReference type="VEuPathDB" id="ToxoDB:BESB_006690"/>
<name>A0A2A9MIG2_BESBE</name>
<proteinExistence type="predicted"/>
<comment type="caution">
    <text evidence="2">The sequence shown here is derived from an EMBL/GenBank/DDBJ whole genome shotgun (WGS) entry which is preliminary data.</text>
</comment>
<feature type="region of interest" description="Disordered" evidence="1">
    <location>
        <begin position="593"/>
        <end position="628"/>
    </location>
</feature>
<protein>
    <submittedName>
        <fullName evidence="2">Uncharacterized protein</fullName>
    </submittedName>
</protein>
<organism evidence="2 3">
    <name type="scientific">Besnoitia besnoiti</name>
    <name type="common">Apicomplexan protozoan</name>
    <dbReference type="NCBI Taxonomy" id="94643"/>
    <lineage>
        <taxon>Eukaryota</taxon>
        <taxon>Sar</taxon>
        <taxon>Alveolata</taxon>
        <taxon>Apicomplexa</taxon>
        <taxon>Conoidasida</taxon>
        <taxon>Coccidia</taxon>
        <taxon>Eucoccidiorida</taxon>
        <taxon>Eimeriorina</taxon>
        <taxon>Sarcocystidae</taxon>
        <taxon>Besnoitia</taxon>
    </lineage>
</organism>
<dbReference type="Proteomes" id="UP000224006">
    <property type="component" value="Chromosome I"/>
</dbReference>
<feature type="compositionally biased region" description="Low complexity" evidence="1">
    <location>
        <begin position="92"/>
        <end position="105"/>
    </location>
</feature>